<dbReference type="Gene3D" id="2.120.10.30">
    <property type="entry name" value="TolB, C-terminal domain"/>
    <property type="match status" value="3"/>
</dbReference>
<accession>F8CA54</accession>
<dbReference type="Pfam" id="PF07676">
    <property type="entry name" value="PD40"/>
    <property type="match status" value="1"/>
</dbReference>
<gene>
    <name evidence="2" type="ordered locus">LILAB_06945</name>
</gene>
<evidence type="ECO:0000313" key="3">
    <source>
        <dbReference type="Proteomes" id="UP000000488"/>
    </source>
</evidence>
<name>F8CA54_MYXFH</name>
<dbReference type="InterPro" id="IPR011659">
    <property type="entry name" value="WD40"/>
</dbReference>
<dbReference type="InterPro" id="IPR011042">
    <property type="entry name" value="6-blade_b-propeller_TolB-like"/>
</dbReference>
<dbReference type="PROSITE" id="PS51257">
    <property type="entry name" value="PROKAR_LIPOPROTEIN"/>
    <property type="match status" value="1"/>
</dbReference>
<sequence length="367" mass="40046">MMQGLERLQRSWPWRARWLTALAVLGVGCSGRCGGTSGAGPLSQEEARAVPGAVIFLSERAGRKDVWKVSPDGVETQLTRGEEDVYPGPPSPDGKSLLVIAAAEEGGLHRQQMRVLPLDGKGPAVPLHPPRARARNASWAPDGTWLVAESDAEGFSDVVRLVPREGVPEVRLTRVPQGCFEPAVSPDGKEVAFVCSREGDPEIYAANADGSGERRLTFFHTEDRTPKWSPDGKWLVIVSDREGKDRLYFLRPDGSDLRAVSGESFTGDEREAVWSPDGQRLAYVSRTPEGLARIWVVPVAGGAPVALTDGKHRDDMPAWSPDGKYLAFVSEREGDTDVYLMRADGTGQTRLTRAKGADWLPRWVATR</sequence>
<organism evidence="2 3">
    <name type="scientific">Myxococcus fulvus (strain ATCC BAA-855 / HW-1)</name>
    <dbReference type="NCBI Taxonomy" id="483219"/>
    <lineage>
        <taxon>Bacteria</taxon>
        <taxon>Pseudomonadati</taxon>
        <taxon>Myxococcota</taxon>
        <taxon>Myxococcia</taxon>
        <taxon>Myxococcales</taxon>
        <taxon>Cystobacterineae</taxon>
        <taxon>Myxococcaceae</taxon>
        <taxon>Myxococcus</taxon>
    </lineage>
</organism>
<evidence type="ECO:0000313" key="2">
    <source>
        <dbReference type="EMBL" id="AEI63304.1"/>
    </source>
</evidence>
<protein>
    <submittedName>
        <fullName evidence="2">Beta-propeller repeat-containing to-pal system protein TolB</fullName>
    </submittedName>
</protein>
<dbReference type="eggNOG" id="COG0823">
    <property type="taxonomic scope" value="Bacteria"/>
</dbReference>
<dbReference type="Proteomes" id="UP000000488">
    <property type="component" value="Chromosome"/>
</dbReference>
<proteinExistence type="inferred from homology"/>
<dbReference type="STRING" id="483219.LILAB_06945"/>
<dbReference type="PANTHER" id="PTHR36842">
    <property type="entry name" value="PROTEIN TOLB HOMOLOG"/>
    <property type="match status" value="1"/>
</dbReference>
<dbReference type="EMBL" id="CP002830">
    <property type="protein sequence ID" value="AEI63304.1"/>
    <property type="molecule type" value="Genomic_DNA"/>
</dbReference>
<dbReference type="AlphaFoldDB" id="F8CA54"/>
<dbReference type="KEGG" id="mfu:LILAB_06945"/>
<dbReference type="PANTHER" id="PTHR36842:SF1">
    <property type="entry name" value="PROTEIN TOLB"/>
    <property type="match status" value="1"/>
</dbReference>
<comment type="similarity">
    <text evidence="1">Belongs to the TolB family.</text>
</comment>
<dbReference type="Pfam" id="PF26549">
    <property type="entry name" value="Tricorn_N"/>
    <property type="match status" value="1"/>
</dbReference>
<reference evidence="2 3" key="1">
    <citation type="journal article" date="2011" name="J. Bacteriol.">
        <title>Genome sequence of the halotolerant marine bacterium Myxococcus fulvus HW-1.</title>
        <authorList>
            <person name="Li Z.F."/>
            <person name="Li X."/>
            <person name="Liu H."/>
            <person name="Liu X."/>
            <person name="Han K."/>
            <person name="Wu Z.H."/>
            <person name="Hu W."/>
            <person name="Li F.F."/>
            <person name="Li Y.Z."/>
        </authorList>
    </citation>
    <scope>NUCLEOTIDE SEQUENCE [LARGE SCALE GENOMIC DNA]</scope>
    <source>
        <strain evidence="3">ATCC BAA-855 / HW-1</strain>
    </source>
</reference>
<evidence type="ECO:0000256" key="1">
    <source>
        <dbReference type="ARBA" id="ARBA00009820"/>
    </source>
</evidence>
<dbReference type="HOGENOM" id="CLU_794334_0_0_7"/>
<dbReference type="SUPFAM" id="SSF69304">
    <property type="entry name" value="Tricorn protease N-terminal domain"/>
    <property type="match status" value="1"/>
</dbReference>